<dbReference type="SUPFAM" id="SSF51658">
    <property type="entry name" value="Xylose isomerase-like"/>
    <property type="match status" value="1"/>
</dbReference>
<reference evidence="2 3" key="2">
    <citation type="submission" date="2023-12" db="EMBL/GenBank/DDBJ databases">
        <title>Description of an unclassified Opitutus bacterium of Verrucomicrobiota.</title>
        <authorList>
            <person name="Zhang D.-F."/>
        </authorList>
    </citation>
    <scope>NUCLEOTIDE SEQUENCE [LARGE SCALE GENOMIC DNA]</scope>
    <source>
        <strain evidence="2 3">WL0086</strain>
    </source>
</reference>
<dbReference type="InterPro" id="IPR030823">
    <property type="entry name" value="IolE/MocC"/>
</dbReference>
<gene>
    <name evidence="2" type="primary">iolE</name>
    <name evidence="2" type="ORF">K1X11_000360</name>
</gene>
<keyword evidence="3" id="KW-1185">Reference proteome</keyword>
<evidence type="ECO:0000313" key="3">
    <source>
        <dbReference type="Proteomes" id="UP000738431"/>
    </source>
</evidence>
<feature type="domain" description="Xylose isomerase-like TIM barrel" evidence="1">
    <location>
        <begin position="43"/>
        <end position="302"/>
    </location>
</feature>
<name>A0ABZ1CC24_9BACT</name>
<dbReference type="GO" id="GO:0050114">
    <property type="term" value="F:myo-inosose-2 dehydratase activity"/>
    <property type="evidence" value="ECO:0007669"/>
    <property type="project" value="UniProtKB-EC"/>
</dbReference>
<accession>A0ABZ1CC24</accession>
<keyword evidence="2" id="KW-0456">Lyase</keyword>
<protein>
    <submittedName>
        <fullName evidence="2">Myo-inosose-2 dehydratase</fullName>
        <ecNumber evidence="2">4.2.1.44</ecNumber>
    </submittedName>
</protein>
<dbReference type="EMBL" id="CP139781">
    <property type="protein sequence ID" value="WRQ87840.1"/>
    <property type="molecule type" value="Genomic_DNA"/>
</dbReference>
<organism evidence="2 3">
    <name type="scientific">Actomonas aquatica</name>
    <dbReference type="NCBI Taxonomy" id="2866162"/>
    <lineage>
        <taxon>Bacteria</taxon>
        <taxon>Pseudomonadati</taxon>
        <taxon>Verrucomicrobiota</taxon>
        <taxon>Opitutia</taxon>
        <taxon>Opitutales</taxon>
        <taxon>Opitutaceae</taxon>
        <taxon>Actomonas</taxon>
    </lineage>
</organism>
<dbReference type="Gene3D" id="3.20.20.150">
    <property type="entry name" value="Divalent-metal-dependent TIM barrel enzymes"/>
    <property type="match status" value="1"/>
</dbReference>
<dbReference type="InterPro" id="IPR036237">
    <property type="entry name" value="Xyl_isomerase-like_sf"/>
</dbReference>
<dbReference type="RefSeq" id="WP_221029118.1">
    <property type="nucleotide sequence ID" value="NZ_CP139781.1"/>
</dbReference>
<evidence type="ECO:0000259" key="1">
    <source>
        <dbReference type="Pfam" id="PF01261"/>
    </source>
</evidence>
<reference evidence="2 3" key="1">
    <citation type="submission" date="2021-08" db="EMBL/GenBank/DDBJ databases">
        <authorList>
            <person name="Zhang D."/>
            <person name="Zhang A."/>
            <person name="Wang L."/>
        </authorList>
    </citation>
    <scope>NUCLEOTIDE SEQUENCE [LARGE SCALE GENOMIC DNA]</scope>
    <source>
        <strain evidence="2 3">WL0086</strain>
    </source>
</reference>
<evidence type="ECO:0000313" key="2">
    <source>
        <dbReference type="EMBL" id="WRQ87840.1"/>
    </source>
</evidence>
<dbReference type="InterPro" id="IPR050312">
    <property type="entry name" value="IolE/XylAMocC-like"/>
</dbReference>
<dbReference type="Proteomes" id="UP000738431">
    <property type="component" value="Chromosome"/>
</dbReference>
<dbReference type="PANTHER" id="PTHR12110:SF41">
    <property type="entry name" value="INOSOSE DEHYDRATASE"/>
    <property type="match status" value="1"/>
</dbReference>
<sequence length="307" mass="32762">MSAPLASSSLAACSVGANPIIWSNDDFPDLAGDVPLETILHDMRAAGYAGSELGHAYPASGVDLRTTLAAHELQLIGGWHSTFLATRDLATEEARFHQHLQRLQAAGAQVAIVAECSFCCHGDPDTALGSGDNPQPRLTPDQWSQLIAGLTRLVDIAAATPLRLAYHHHMGTVIQDEASLDRLMQAVPSLQLVLDPGHLAFAGLDPIAVARHYASRIAHVHLKSVRPAIVDRARTEAWSFHRAVKSGVFTIPGDPAGGISFPSLFNVLAAAGYRGWLVVEAEEDPVQVPALPKARAARDYVRQHTGA</sequence>
<dbReference type="NCBIfam" id="TIGR04379">
    <property type="entry name" value="myo_inos_iolE"/>
    <property type="match status" value="1"/>
</dbReference>
<dbReference type="EC" id="4.2.1.44" evidence="2"/>
<proteinExistence type="predicted"/>
<dbReference type="Pfam" id="PF01261">
    <property type="entry name" value="AP_endonuc_2"/>
    <property type="match status" value="1"/>
</dbReference>
<dbReference type="PANTHER" id="PTHR12110">
    <property type="entry name" value="HYDROXYPYRUVATE ISOMERASE"/>
    <property type="match status" value="1"/>
</dbReference>
<dbReference type="InterPro" id="IPR013022">
    <property type="entry name" value="Xyl_isomerase-like_TIM-brl"/>
</dbReference>